<dbReference type="InterPro" id="IPR001789">
    <property type="entry name" value="Sig_transdc_resp-reg_receiver"/>
</dbReference>
<dbReference type="AlphaFoldDB" id="A0A1M6EFG4"/>
<dbReference type="EMBL" id="FQZL01000007">
    <property type="protein sequence ID" value="SHI84226.1"/>
    <property type="molecule type" value="Genomic_DNA"/>
</dbReference>
<proteinExistence type="predicted"/>
<dbReference type="SMART" id="SM00448">
    <property type="entry name" value="REC"/>
    <property type="match status" value="2"/>
</dbReference>
<accession>A0A1M6EFG4</accession>
<evidence type="ECO:0000313" key="4">
    <source>
        <dbReference type="EMBL" id="SHI84226.1"/>
    </source>
</evidence>
<evidence type="ECO:0000259" key="3">
    <source>
        <dbReference type="PROSITE" id="PS50110"/>
    </source>
</evidence>
<feature type="modified residue" description="4-aspartylphosphate" evidence="2">
    <location>
        <position position="182"/>
    </location>
</feature>
<dbReference type="GO" id="GO:0000160">
    <property type="term" value="P:phosphorelay signal transduction system"/>
    <property type="evidence" value="ECO:0007669"/>
    <property type="project" value="InterPro"/>
</dbReference>
<keyword evidence="5" id="KW-1185">Reference proteome</keyword>
<organism evidence="4 5">
    <name type="scientific">Dethiosulfatibacter aminovorans DSM 17477</name>
    <dbReference type="NCBI Taxonomy" id="1121476"/>
    <lineage>
        <taxon>Bacteria</taxon>
        <taxon>Bacillati</taxon>
        <taxon>Bacillota</taxon>
        <taxon>Tissierellia</taxon>
        <taxon>Dethiosulfatibacter</taxon>
    </lineage>
</organism>
<protein>
    <submittedName>
        <fullName evidence="4">Response regulator receiver domain-containing protein</fullName>
    </submittedName>
</protein>
<dbReference type="PANTHER" id="PTHR44591:SF3">
    <property type="entry name" value="RESPONSE REGULATORY DOMAIN-CONTAINING PROTEIN"/>
    <property type="match status" value="1"/>
</dbReference>
<dbReference type="RefSeq" id="WP_073048525.1">
    <property type="nucleotide sequence ID" value="NZ_FQZL01000007.1"/>
</dbReference>
<dbReference type="STRING" id="1121476.SAMN02745751_01181"/>
<dbReference type="OrthoDB" id="9784397at2"/>
<dbReference type="PROSITE" id="PS50110">
    <property type="entry name" value="RESPONSE_REGULATORY"/>
    <property type="match status" value="2"/>
</dbReference>
<dbReference type="InterPro" id="IPR011006">
    <property type="entry name" value="CheY-like_superfamily"/>
</dbReference>
<feature type="domain" description="Response regulatory" evidence="3">
    <location>
        <begin position="5"/>
        <end position="119"/>
    </location>
</feature>
<feature type="domain" description="Response regulatory" evidence="3">
    <location>
        <begin position="133"/>
        <end position="247"/>
    </location>
</feature>
<keyword evidence="1 2" id="KW-0597">Phosphoprotein</keyword>
<dbReference type="Pfam" id="PF00072">
    <property type="entry name" value="Response_reg"/>
    <property type="match status" value="2"/>
</dbReference>
<dbReference type="SUPFAM" id="SSF52172">
    <property type="entry name" value="CheY-like"/>
    <property type="match status" value="2"/>
</dbReference>
<feature type="modified residue" description="4-aspartylphosphate" evidence="2">
    <location>
        <position position="54"/>
    </location>
</feature>
<dbReference type="PANTHER" id="PTHR44591">
    <property type="entry name" value="STRESS RESPONSE REGULATOR PROTEIN 1"/>
    <property type="match status" value="1"/>
</dbReference>
<dbReference type="Gene3D" id="3.40.50.2300">
    <property type="match status" value="2"/>
</dbReference>
<dbReference type="InterPro" id="IPR050595">
    <property type="entry name" value="Bact_response_regulator"/>
</dbReference>
<gene>
    <name evidence="4" type="ORF">SAMN02745751_01181</name>
</gene>
<evidence type="ECO:0000256" key="2">
    <source>
        <dbReference type="PROSITE-ProRule" id="PRU00169"/>
    </source>
</evidence>
<evidence type="ECO:0000313" key="5">
    <source>
        <dbReference type="Proteomes" id="UP000184052"/>
    </source>
</evidence>
<name>A0A1M6EFG4_9FIRM</name>
<dbReference type="Proteomes" id="UP000184052">
    <property type="component" value="Unassembled WGS sequence"/>
</dbReference>
<evidence type="ECO:0000256" key="1">
    <source>
        <dbReference type="ARBA" id="ARBA00022553"/>
    </source>
</evidence>
<reference evidence="4 5" key="1">
    <citation type="submission" date="2016-11" db="EMBL/GenBank/DDBJ databases">
        <authorList>
            <person name="Jaros S."/>
            <person name="Januszkiewicz K."/>
            <person name="Wedrychowicz H."/>
        </authorList>
    </citation>
    <scope>NUCLEOTIDE SEQUENCE [LARGE SCALE GENOMIC DNA]</scope>
    <source>
        <strain evidence="4 5">DSM 17477</strain>
    </source>
</reference>
<sequence length="402" mass="45816">MIDIKVLLIEDDDIARERLKNIIKKEGYKVCTASNGVEGLEVFRSEKPDLVVTDVKMPKMDGMEVTRRIKSLSPETGIVLITGHGSMDMVIEALRGGATDYIKKPINVDEMLLSLGRATEFVLKKRNRMIKKSILVVEDNDKSRETLVRVFAKEGYEVYQAADGIEAVRIFFERKIDVVLLDIKLPGKDGLDVLKEISGTSRYFETIVMSGYGDEVMAVEAMRNGAMNFIRKPIDLEQLLVSVQKAYEKLNLQRAYYYAEREIDISRQIIDKISLDRDIELRFPIRVERDFFMSTLDDLSSLNKRYFTVDKDMKVGYVSSNFLDRNHFKPQILKSLMVSDFGTSMSNTDKLESSLTGFLCDGERLTMEYPIGENQAMNFYKVYLYAKGSSSAVALGSYRVDI</sequence>